<dbReference type="AlphaFoldDB" id="A0A2K2UAQ2"/>
<reference evidence="14" key="1">
    <citation type="submission" date="2018-01" db="EMBL/GenBank/DDBJ databases">
        <title>Rubneribacter badeniensis gen. nov., sp. nov., and Colonibacter rubneri, gen. nov., sp. nov., WGS of new members of the Eggerthellaceae.</title>
        <authorList>
            <person name="Danylec N."/>
            <person name="Stoll D.A."/>
            <person name="Doetsch A."/>
            <person name="Kulling S.E."/>
            <person name="Huch M."/>
        </authorList>
    </citation>
    <scope>NUCLEOTIDE SEQUENCE [LARGE SCALE GENOMIC DNA]</scope>
    <source>
        <strain evidence="14">ResAG-96</strain>
    </source>
</reference>
<dbReference type="PANTHER" id="PTHR39191:SF1">
    <property type="entry name" value="DUF4922 DOMAIN-CONTAINING PROTEIN"/>
    <property type="match status" value="1"/>
</dbReference>
<dbReference type="RefSeq" id="WP_103265385.1">
    <property type="nucleotide sequence ID" value="NZ_CABMLE010000010.1"/>
</dbReference>
<evidence type="ECO:0000256" key="3">
    <source>
        <dbReference type="ARBA" id="ARBA00004947"/>
    </source>
</evidence>
<dbReference type="GO" id="GO:0006012">
    <property type="term" value="P:galactose metabolic process"/>
    <property type="evidence" value="ECO:0007669"/>
    <property type="project" value="UniProtKB-UniRule"/>
</dbReference>
<evidence type="ECO:0000313" key="13">
    <source>
        <dbReference type="EMBL" id="PNV67312.1"/>
    </source>
</evidence>
<evidence type="ECO:0000259" key="12">
    <source>
        <dbReference type="Pfam" id="PF02744"/>
    </source>
</evidence>
<comment type="subcellular location">
    <subcellularLocation>
        <location evidence="2 10">Cytoplasm</location>
    </subcellularLocation>
</comment>
<evidence type="ECO:0000256" key="5">
    <source>
        <dbReference type="ARBA" id="ARBA00022490"/>
    </source>
</evidence>
<evidence type="ECO:0000313" key="14">
    <source>
        <dbReference type="Proteomes" id="UP000236197"/>
    </source>
</evidence>
<evidence type="ECO:0000256" key="4">
    <source>
        <dbReference type="ARBA" id="ARBA00008706"/>
    </source>
</evidence>
<organism evidence="13 14">
    <name type="scientific">Enteroscipio rubneri</name>
    <dbReference type="NCBI Taxonomy" id="2070686"/>
    <lineage>
        <taxon>Bacteria</taxon>
        <taxon>Bacillati</taxon>
        <taxon>Actinomycetota</taxon>
        <taxon>Coriobacteriia</taxon>
        <taxon>Eggerthellales</taxon>
        <taxon>Eggerthellaceae</taxon>
        <taxon>Enteroscipio</taxon>
    </lineage>
</organism>
<keyword evidence="8 10" id="KW-0299">Galactose metabolism</keyword>
<sequence length="453" mass="49485">MSAPLPAPAEVRAEFDRLLALDAEAAVAYLHRLGTSSGYIDERAVARNICWTAASPYGTLEMTINLSKPEKDPRAIAAAQAGAASISNATADAAQPAASHSTPPSPSFPQCELCWENESICRAPGRTAKPGLRIARIELSGERWGLQFSPYAYFHEHCVALSAEHRPMKIDAACFVRLLDFVDLFPFYFIGSNADLPIVGGSILSHDHFQGGRHVLPLMKAPIERNVALPGTPQVRCGIVRWPASTLRLVSEDRVALARVAARVLKTWQGFSFEPCGIVAQDADGPHNTLNPIVRRRGALYVMDLVLRNNRTDKTHPWGVFHAHEKLHHIKKENIGLIEIMGLAVLPPRLARELPRTGCELVEAARAERAPDEIESRLRACEGTASHAAWAADILARRRAELAAPTAGEYDPIHPVLRDEVARAFTAILETTGVFKRNATGASGWNAFFSEFA</sequence>
<protein>
    <recommendedName>
        <fullName evidence="10">Galactose-1-phosphate uridylyltransferase</fullName>
        <shortName evidence="10">Gal-1-P uridylyltransferase</shortName>
        <ecNumber evidence="10">2.7.7.12</ecNumber>
    </recommendedName>
    <alternativeName>
        <fullName evidence="10">UDP-glucose--hexose-1-phosphate uridylyltransferase</fullName>
    </alternativeName>
</protein>
<name>A0A2K2UAQ2_9ACTN</name>
<comment type="pathway">
    <text evidence="3 10">Carbohydrate metabolism; galactose metabolism.</text>
</comment>
<keyword evidence="5 10" id="KW-0963">Cytoplasm</keyword>
<dbReference type="PROSITE" id="PS01163">
    <property type="entry name" value="GAL_P_UDP_TRANSF_II"/>
    <property type="match status" value="1"/>
</dbReference>
<dbReference type="GO" id="GO:0008108">
    <property type="term" value="F:UDP-glucose:hexose-1-phosphate uridylyltransferase activity"/>
    <property type="evidence" value="ECO:0007669"/>
    <property type="project" value="UniProtKB-UniRule"/>
</dbReference>
<comment type="caution">
    <text evidence="13">The sequence shown here is derived from an EMBL/GenBank/DDBJ whole genome shotgun (WGS) entry which is preliminary data.</text>
</comment>
<dbReference type="UniPathway" id="UPA00214"/>
<dbReference type="InterPro" id="IPR005849">
    <property type="entry name" value="GalP_Utransf_N"/>
</dbReference>
<dbReference type="Pfam" id="PF02744">
    <property type="entry name" value="GalP_UDP_tr_C"/>
    <property type="match status" value="1"/>
</dbReference>
<keyword evidence="6 10" id="KW-0808">Transferase</keyword>
<accession>A0A2K2UAQ2</accession>
<evidence type="ECO:0000259" key="11">
    <source>
        <dbReference type="Pfam" id="PF01087"/>
    </source>
</evidence>
<feature type="domain" description="Galactose-1-phosphate uridyl transferase C-terminal" evidence="12">
    <location>
        <begin position="183"/>
        <end position="360"/>
    </location>
</feature>
<evidence type="ECO:0000256" key="1">
    <source>
        <dbReference type="ARBA" id="ARBA00001107"/>
    </source>
</evidence>
<dbReference type="InterPro" id="IPR005850">
    <property type="entry name" value="GalP_Utransf_C"/>
</dbReference>
<dbReference type="EC" id="2.7.7.12" evidence="10"/>
<feature type="domain" description="Galactose-1-phosphate uridyl transferase N-terminal" evidence="11">
    <location>
        <begin position="5"/>
        <end position="167"/>
    </location>
</feature>
<proteinExistence type="inferred from homology"/>
<evidence type="ECO:0000256" key="6">
    <source>
        <dbReference type="ARBA" id="ARBA00022679"/>
    </source>
</evidence>
<dbReference type="EMBL" id="PPEK01000010">
    <property type="protein sequence ID" value="PNV67312.1"/>
    <property type="molecule type" value="Genomic_DNA"/>
</dbReference>
<evidence type="ECO:0000256" key="9">
    <source>
        <dbReference type="ARBA" id="ARBA00023277"/>
    </source>
</evidence>
<dbReference type="OrthoDB" id="2293at2"/>
<evidence type="ECO:0000256" key="10">
    <source>
        <dbReference type="HAMAP-Rule" id="MF_00571"/>
    </source>
</evidence>
<dbReference type="InterPro" id="IPR000766">
    <property type="entry name" value="GalP_uridyl_Trfase_II"/>
</dbReference>
<keyword evidence="14" id="KW-1185">Reference proteome</keyword>
<evidence type="ECO:0000256" key="8">
    <source>
        <dbReference type="ARBA" id="ARBA00023144"/>
    </source>
</evidence>
<dbReference type="Proteomes" id="UP000236197">
    <property type="component" value="Unassembled WGS sequence"/>
</dbReference>
<keyword evidence="9 10" id="KW-0119">Carbohydrate metabolism</keyword>
<dbReference type="GO" id="GO:0005737">
    <property type="term" value="C:cytoplasm"/>
    <property type="evidence" value="ECO:0007669"/>
    <property type="project" value="UniProtKB-SubCell"/>
</dbReference>
<dbReference type="PANTHER" id="PTHR39191">
    <property type="entry name" value="GALACTOSE-1-PHOSPHATE URIDYLYLTRANSFERASE"/>
    <property type="match status" value="1"/>
</dbReference>
<gene>
    <name evidence="10" type="primary">galT</name>
    <name evidence="13" type="ORF">C2L71_08710</name>
</gene>
<comment type="similarity">
    <text evidence="4 10">Belongs to the galactose-1-phosphate uridylyltransferase type 2 family.</text>
</comment>
<dbReference type="Pfam" id="PF01087">
    <property type="entry name" value="GalP_UDP_transf"/>
    <property type="match status" value="1"/>
</dbReference>
<comment type="catalytic activity">
    <reaction evidence="1 10">
        <text>alpha-D-galactose 1-phosphate + UDP-alpha-D-glucose = alpha-D-glucose 1-phosphate + UDP-alpha-D-galactose</text>
        <dbReference type="Rhea" id="RHEA:13989"/>
        <dbReference type="ChEBI" id="CHEBI:58336"/>
        <dbReference type="ChEBI" id="CHEBI:58601"/>
        <dbReference type="ChEBI" id="CHEBI:58885"/>
        <dbReference type="ChEBI" id="CHEBI:66914"/>
        <dbReference type="EC" id="2.7.7.12"/>
    </reaction>
</comment>
<evidence type="ECO:0000256" key="2">
    <source>
        <dbReference type="ARBA" id="ARBA00004496"/>
    </source>
</evidence>
<dbReference type="InterPro" id="IPR023425">
    <property type="entry name" value="GalP_uridyl_Trfase_II_CS"/>
</dbReference>
<keyword evidence="7 10" id="KW-0548">Nucleotidyltransferase</keyword>
<evidence type="ECO:0000256" key="7">
    <source>
        <dbReference type="ARBA" id="ARBA00022695"/>
    </source>
</evidence>
<dbReference type="HAMAP" id="MF_00571">
    <property type="entry name" value="GalP_UDP_trans"/>
    <property type="match status" value="1"/>
</dbReference>